<feature type="signal peptide" evidence="9">
    <location>
        <begin position="1"/>
        <end position="16"/>
    </location>
</feature>
<feature type="active site" evidence="8">
    <location>
        <position position="427"/>
    </location>
</feature>
<dbReference type="InterPro" id="IPR008928">
    <property type="entry name" value="6-hairpin_glycosidase_sf"/>
</dbReference>
<evidence type="ECO:0000256" key="3">
    <source>
        <dbReference type="ARBA" id="ARBA00022801"/>
    </source>
</evidence>
<comment type="caution">
    <text evidence="11">The sequence shown here is derived from an EMBL/GenBank/DDBJ whole genome shotgun (WGS) entry which is preliminary data.</text>
</comment>
<evidence type="ECO:0000313" key="12">
    <source>
        <dbReference type="Proteomes" id="UP001168821"/>
    </source>
</evidence>
<keyword evidence="4 9" id="KW-0136">Cellulose degradation</keyword>
<dbReference type="InterPro" id="IPR033126">
    <property type="entry name" value="Glyco_hydro_9_Asp/Glu_AS"/>
</dbReference>
<dbReference type="Gene3D" id="1.50.10.10">
    <property type="match status" value="1"/>
</dbReference>
<proteinExistence type="inferred from homology"/>
<evidence type="ECO:0000256" key="8">
    <source>
        <dbReference type="PROSITE-ProRule" id="PRU10060"/>
    </source>
</evidence>
<comment type="catalytic activity">
    <reaction evidence="1 9">
        <text>Endohydrolysis of (1-&gt;4)-beta-D-glucosidic linkages in cellulose, lichenin and cereal beta-D-glucans.</text>
        <dbReference type="EC" id="3.2.1.4"/>
    </reaction>
</comment>
<dbReference type="GO" id="GO:0030245">
    <property type="term" value="P:cellulose catabolic process"/>
    <property type="evidence" value="ECO:0007669"/>
    <property type="project" value="UniProtKB-KW"/>
</dbReference>
<keyword evidence="9" id="KW-0732">Signal</keyword>
<feature type="domain" description="Glycoside hydrolase family 9" evidence="10">
    <location>
        <begin position="28"/>
        <end position="447"/>
    </location>
</feature>
<dbReference type="EC" id="3.2.1.4" evidence="9"/>
<sequence length="462" mass="52432">MPVYALGLLFLTACQATPHSLKSATPDYATALKLSLLFYEAQRSGHLPETTRIPWRRDSALSDKGLHGEDLSGGYYDASDFVKFSFTMAFTTTILAWGMLSFKDVYNETGQYEYGLDAIKWATDYFVKCHVAPFEFYGQVGDFSLDHTFWGRPEEMNMTRPAYKIDVDHPGSELAGEASAALSAASLLFRERNKTYSEELLKHAVELYEFATTYRGLYHDAIPGARVYYESTGYGDELTWAAVWLYKATRNVRYVEQAENFYTKFRIKDRPNEFFYNKKVAGIQLLLAEQTQRPEYKAATKSFCDYSIKEQLRTPHGLIFIDKSGTLSHAANVAFICLQAAIGLNISQSTYINFAKEQIDYILGSKGRSYLVGYGLNYPKQPHHSASSCPDLPEPCGWKQFTWKGPNPQILYGALVSGPDQNDHYEDIRDEFLYNEVTLDYNAGFQSTVAGLIYCDKVMKRE</sequence>
<dbReference type="Proteomes" id="UP001168821">
    <property type="component" value="Unassembled WGS sequence"/>
</dbReference>
<organism evidence="11 12">
    <name type="scientific">Zophobas morio</name>
    <dbReference type="NCBI Taxonomy" id="2755281"/>
    <lineage>
        <taxon>Eukaryota</taxon>
        <taxon>Metazoa</taxon>
        <taxon>Ecdysozoa</taxon>
        <taxon>Arthropoda</taxon>
        <taxon>Hexapoda</taxon>
        <taxon>Insecta</taxon>
        <taxon>Pterygota</taxon>
        <taxon>Neoptera</taxon>
        <taxon>Endopterygota</taxon>
        <taxon>Coleoptera</taxon>
        <taxon>Polyphaga</taxon>
        <taxon>Cucujiformia</taxon>
        <taxon>Tenebrionidae</taxon>
        <taxon>Zophobas</taxon>
    </lineage>
</organism>
<dbReference type="AlphaFoldDB" id="A0AA38IAT8"/>
<gene>
    <name evidence="11" type="ORF">Zmor_018872</name>
</gene>
<keyword evidence="3 8" id="KW-0378">Hydrolase</keyword>
<evidence type="ECO:0000256" key="6">
    <source>
        <dbReference type="ARBA" id="ARBA00023295"/>
    </source>
</evidence>
<reference evidence="11" key="1">
    <citation type="journal article" date="2023" name="G3 (Bethesda)">
        <title>Whole genome assemblies of Zophobas morio and Tenebrio molitor.</title>
        <authorList>
            <person name="Kaur S."/>
            <person name="Stinson S.A."/>
            <person name="diCenzo G.C."/>
        </authorList>
    </citation>
    <scope>NUCLEOTIDE SEQUENCE</scope>
    <source>
        <strain evidence="11">QUZm001</strain>
    </source>
</reference>
<evidence type="ECO:0000256" key="2">
    <source>
        <dbReference type="ARBA" id="ARBA00007072"/>
    </source>
</evidence>
<evidence type="ECO:0000256" key="4">
    <source>
        <dbReference type="ARBA" id="ARBA00023001"/>
    </source>
</evidence>
<evidence type="ECO:0000256" key="7">
    <source>
        <dbReference type="ARBA" id="ARBA00023326"/>
    </source>
</evidence>
<evidence type="ECO:0000259" key="10">
    <source>
        <dbReference type="Pfam" id="PF00759"/>
    </source>
</evidence>
<comment type="similarity">
    <text evidence="2 8 9">Belongs to the glycosyl hydrolase 9 (cellulase E) family.</text>
</comment>
<dbReference type="Pfam" id="PF00759">
    <property type="entry name" value="Glyco_hydro_9"/>
    <property type="match status" value="1"/>
</dbReference>
<evidence type="ECO:0000313" key="11">
    <source>
        <dbReference type="EMBL" id="KAJ3652950.1"/>
    </source>
</evidence>
<evidence type="ECO:0000256" key="1">
    <source>
        <dbReference type="ARBA" id="ARBA00000966"/>
    </source>
</evidence>
<feature type="active site" evidence="8">
    <location>
        <position position="436"/>
    </location>
</feature>
<dbReference type="PANTHER" id="PTHR22298">
    <property type="entry name" value="ENDO-1,4-BETA-GLUCANASE"/>
    <property type="match status" value="1"/>
</dbReference>
<dbReference type="EMBL" id="JALNTZ010000005">
    <property type="protein sequence ID" value="KAJ3652950.1"/>
    <property type="molecule type" value="Genomic_DNA"/>
</dbReference>
<dbReference type="InterPro" id="IPR001701">
    <property type="entry name" value="Glyco_hydro_9"/>
</dbReference>
<dbReference type="SUPFAM" id="SSF48208">
    <property type="entry name" value="Six-hairpin glycosidases"/>
    <property type="match status" value="1"/>
</dbReference>
<protein>
    <recommendedName>
        <fullName evidence="9">Endoglucanase</fullName>
        <ecNumber evidence="9">3.2.1.4</ecNumber>
    </recommendedName>
</protein>
<keyword evidence="5 8" id="KW-0119">Carbohydrate metabolism</keyword>
<dbReference type="PROSITE" id="PS00698">
    <property type="entry name" value="GH9_3"/>
    <property type="match status" value="1"/>
</dbReference>
<keyword evidence="6 8" id="KW-0326">Glycosidase</keyword>
<name>A0AA38IAT8_9CUCU</name>
<feature type="chain" id="PRO_5041483791" description="Endoglucanase" evidence="9">
    <location>
        <begin position="17"/>
        <end position="462"/>
    </location>
</feature>
<dbReference type="InterPro" id="IPR012341">
    <property type="entry name" value="6hp_glycosidase-like_sf"/>
</dbReference>
<evidence type="ECO:0000256" key="9">
    <source>
        <dbReference type="RuleBase" id="RU361166"/>
    </source>
</evidence>
<evidence type="ECO:0000256" key="5">
    <source>
        <dbReference type="ARBA" id="ARBA00023277"/>
    </source>
</evidence>
<keyword evidence="7 8" id="KW-0624">Polysaccharide degradation</keyword>
<dbReference type="GO" id="GO:0008810">
    <property type="term" value="F:cellulase activity"/>
    <property type="evidence" value="ECO:0007669"/>
    <property type="project" value="UniProtKB-EC"/>
</dbReference>
<keyword evidence="12" id="KW-1185">Reference proteome</keyword>
<accession>A0AA38IAT8</accession>